<feature type="region of interest" description="Disordered" evidence="1">
    <location>
        <begin position="1"/>
        <end position="25"/>
    </location>
</feature>
<dbReference type="PROSITE" id="PS00018">
    <property type="entry name" value="EF_HAND_1"/>
    <property type="match status" value="1"/>
</dbReference>
<gene>
    <name evidence="2" type="ORF">LMG28688_04267</name>
</gene>
<dbReference type="InterPro" id="IPR018247">
    <property type="entry name" value="EF_Hand_1_Ca_BS"/>
</dbReference>
<dbReference type="InterPro" id="IPR023346">
    <property type="entry name" value="Lysozyme-like_dom_sf"/>
</dbReference>
<keyword evidence="3" id="KW-1185">Reference proteome</keyword>
<proteinExistence type="predicted"/>
<organism evidence="2 3">
    <name type="scientific">Paraburkholderia caffeinitolerans</name>
    <dbReference type="NCBI Taxonomy" id="1723730"/>
    <lineage>
        <taxon>Bacteria</taxon>
        <taxon>Pseudomonadati</taxon>
        <taxon>Pseudomonadota</taxon>
        <taxon>Betaproteobacteria</taxon>
        <taxon>Burkholderiales</taxon>
        <taxon>Burkholderiaceae</taxon>
        <taxon>Paraburkholderia</taxon>
    </lineage>
</organism>
<reference evidence="2 3" key="1">
    <citation type="submission" date="2020-04" db="EMBL/GenBank/DDBJ databases">
        <authorList>
            <person name="De Canck E."/>
        </authorList>
    </citation>
    <scope>NUCLEOTIDE SEQUENCE [LARGE SCALE GENOMIC DNA]</scope>
    <source>
        <strain evidence="2 3">LMG 28688</strain>
    </source>
</reference>
<dbReference type="EMBL" id="CADIKL010000022">
    <property type="protein sequence ID" value="CAB3796248.1"/>
    <property type="molecule type" value="Genomic_DNA"/>
</dbReference>
<evidence type="ECO:0000313" key="3">
    <source>
        <dbReference type="Proteomes" id="UP000494119"/>
    </source>
</evidence>
<evidence type="ECO:0000256" key="1">
    <source>
        <dbReference type="SAM" id="MobiDB-lite"/>
    </source>
</evidence>
<feature type="region of interest" description="Disordered" evidence="1">
    <location>
        <begin position="240"/>
        <end position="263"/>
    </location>
</feature>
<feature type="compositionally biased region" description="Low complexity" evidence="1">
    <location>
        <begin position="137"/>
        <end position="187"/>
    </location>
</feature>
<dbReference type="Proteomes" id="UP000494119">
    <property type="component" value="Unassembled WGS sequence"/>
</dbReference>
<dbReference type="Gene3D" id="1.10.530.10">
    <property type="match status" value="1"/>
</dbReference>
<sequence>MSTQSPTQPQTAPAATTAPNATQAQPARLPLKWSYPFAPNNDKATGSPQPYLDALGKAEDGFYPLGANGIWHGGIHFDEKTAGMLRQDAGVSVIADGEIVAYRLDSKYPELDYPDGHKALYSTSFVLVRHKLVMPAAPKPAASSPAPSGAQGASGASSTGAHSPASSSSPSATPASSASSTSTAASNAPPPADEVLEFYSLYMHLLDWAHYDSAEKDAAAHKGTPTVQRMPYWKGDQKFTVGSKARDKQTEPAGQPVAGDDPIGDLIRNNYRAPTAVPVITGLHIRELPDSRCKILGLLPQGSEITVAGTAGQGWARISKVLKGTPVGKVAGEDAPAAAATGWVFLGELDPETIPNPLDTVVVLDPPVSVKAGDKVGYPGHYLRYRDTSELPPQASRPLLHLEVFAGDKLKAFIEKSAARAKNAPDSAKTMLVVSPGAKLVTLPRPGQVVGQGLKLLPVAGASTSGRWAKVQPTRMPAPAAHGHGHASSHQVQGTPEGQPVWVERNLSGQVVPAGGITGWADFPLKIANAQGPATTFQDVFTPGELQQLHSTEDDQKHKWWEITVGTGKGESTTGWVCGKDHPNVAWQSPWQWPGFEIVDNSSVSIVDAFKRSLYVKRELFDSEEQEFKPTALDVSGSPLITKLEKAIDHDGNGTITAVELAQAQGTPWLSEALSHLIVRYESEWGGSMGKWDELSSLMKEHKDIWQSELERITKLQWWDKVSTVKGFPASPVVYHLHPIGLIGNFLQSTCSCNKDITEEELDLLLPADVKSKGLFHAAHDTSVRGFDKGKFLGLLNKYMRENDMMTCVRKVHFLSQMSHECDELRTNEEYRNRDGSIPSGWNNYHGGSNFHGRGLIQLTHDANYIAYGKFVADPAIGTSPDKVSCSVEHTTHSACWYWRQGSHWGDINPKADMNDFYAITVAVNGGFNHVDDRFVALNKLAKLLGAQKCTTNPGLVFDDYQIEKSTLYGTKFYKGHSEGIRKAVEAVNEKKSKI</sequence>
<name>A0A6J5GCH6_9BURK</name>
<feature type="region of interest" description="Disordered" evidence="1">
    <location>
        <begin position="137"/>
        <end position="189"/>
    </location>
</feature>
<evidence type="ECO:0000313" key="2">
    <source>
        <dbReference type="EMBL" id="CAB3796248.1"/>
    </source>
</evidence>
<feature type="compositionally biased region" description="Low complexity" evidence="1">
    <location>
        <begin position="477"/>
        <end position="490"/>
    </location>
</feature>
<dbReference type="SUPFAM" id="SSF53955">
    <property type="entry name" value="Lysozyme-like"/>
    <property type="match status" value="1"/>
</dbReference>
<feature type="region of interest" description="Disordered" evidence="1">
    <location>
        <begin position="476"/>
        <end position="497"/>
    </location>
</feature>
<dbReference type="RefSeq" id="WP_129562396.1">
    <property type="nucleotide sequence ID" value="NZ_CADIKL010000022.1"/>
</dbReference>
<protein>
    <recommendedName>
        <fullName evidence="4">EF-hand domain-containing protein</fullName>
    </recommendedName>
</protein>
<evidence type="ECO:0008006" key="4">
    <source>
        <dbReference type="Google" id="ProtNLM"/>
    </source>
</evidence>
<dbReference type="AlphaFoldDB" id="A0A6J5GCH6"/>
<accession>A0A6J5GCH6</accession>